<sequence>MGLRLIRSRSIRSRTCFFGRRGIHLGLRLGSRSCLGFRRCFRLWLWGRLFGRCGFLGRCLGFRLGCWLWFRLRCWLRFRLRCWLRFRLRRWLWFRFGCWLCFRLGCWLRFRLGCWLRFRLGCWLRFRLGCWLRFRLGRWLWFRLRCWLWFRLRCWLWFRLKRWFGLGFRHRLLRVGSRLFCLRGLFGGRRCSVRWQFLFGLSNPECGLIRRKG</sequence>
<organism evidence="1">
    <name type="scientific">Fulvimarina pelagi</name>
    <dbReference type="NCBI Taxonomy" id="217511"/>
    <lineage>
        <taxon>Bacteria</taxon>
        <taxon>Pseudomonadati</taxon>
        <taxon>Pseudomonadota</taxon>
        <taxon>Alphaproteobacteria</taxon>
        <taxon>Hyphomicrobiales</taxon>
        <taxon>Aurantimonadaceae</taxon>
        <taxon>Fulvimarina</taxon>
    </lineage>
</organism>
<proteinExistence type="predicted"/>
<dbReference type="EMBL" id="LC066397">
    <property type="protein sequence ID" value="BAT31212.1"/>
    <property type="molecule type" value="Genomic_DNA"/>
</dbReference>
<dbReference type="AlphaFoldDB" id="A0A0P0ZAE7"/>
<evidence type="ECO:0000313" key="1">
    <source>
        <dbReference type="EMBL" id="BAT31212.1"/>
    </source>
</evidence>
<name>A0A0P0ZAE7_9HYPH</name>
<accession>A0A0P0ZAE7</accession>
<reference evidence="1" key="1">
    <citation type="journal article" date="2015" name="Proc. Natl. Acad. Sci. U.S.A.">
        <title>Bacterial clade with the ribosomal RNA operon on a small plasmid rather than the chromosome.</title>
        <authorList>
            <person name="Anda M."/>
            <person name="Ohtsubo Y."/>
            <person name="Okubo T."/>
            <person name="Sugawara M."/>
            <person name="Nagata Y."/>
            <person name="Tsuda M."/>
            <person name="Minamisawa K."/>
            <person name="Mitsui H."/>
        </authorList>
    </citation>
    <scope>NUCLEOTIDE SEQUENCE</scope>
    <source>
        <strain evidence="1">DSM 15513</strain>
    </source>
</reference>
<protein>
    <submittedName>
        <fullName evidence="1">Uncharacterized protein</fullName>
    </submittedName>
</protein>